<accession>A0AB39YCZ8</accession>
<feature type="transmembrane region" description="Helical" evidence="8">
    <location>
        <begin position="100"/>
        <end position="117"/>
    </location>
</feature>
<feature type="transmembrane region" description="Helical" evidence="8">
    <location>
        <begin position="453"/>
        <end position="470"/>
    </location>
</feature>
<feature type="compositionally biased region" description="Gly residues" evidence="7">
    <location>
        <begin position="670"/>
        <end position="679"/>
    </location>
</feature>
<evidence type="ECO:0000256" key="1">
    <source>
        <dbReference type="ARBA" id="ARBA00004651"/>
    </source>
</evidence>
<feature type="compositionally biased region" description="Low complexity" evidence="7">
    <location>
        <begin position="680"/>
        <end position="692"/>
    </location>
</feature>
<dbReference type="RefSeq" id="WP_369779325.1">
    <property type="nucleotide sequence ID" value="NZ_CP165727.1"/>
</dbReference>
<feature type="transmembrane region" description="Helical" evidence="8">
    <location>
        <begin position="46"/>
        <end position="63"/>
    </location>
</feature>
<feature type="compositionally biased region" description="Basic and acidic residues" evidence="7">
    <location>
        <begin position="652"/>
        <end position="664"/>
    </location>
</feature>
<keyword evidence="3 8" id="KW-0812">Transmembrane</keyword>
<comment type="similarity">
    <text evidence="6">Belongs to the YccS/YhfK family.</text>
</comment>
<dbReference type="GO" id="GO:0005886">
    <property type="term" value="C:plasma membrane"/>
    <property type="evidence" value="ECO:0007669"/>
    <property type="project" value="UniProtKB-SubCell"/>
</dbReference>
<comment type="subcellular location">
    <subcellularLocation>
        <location evidence="1">Cell membrane</location>
        <topology evidence="1">Multi-pass membrane protein</topology>
    </subcellularLocation>
</comment>
<evidence type="ECO:0000256" key="2">
    <source>
        <dbReference type="ARBA" id="ARBA00022475"/>
    </source>
</evidence>
<dbReference type="AlphaFoldDB" id="A0AB39YCZ8"/>
<feature type="transmembrane region" description="Helical" evidence="8">
    <location>
        <begin position="427"/>
        <end position="447"/>
    </location>
</feature>
<feature type="transmembrane region" description="Helical" evidence="8">
    <location>
        <begin position="149"/>
        <end position="168"/>
    </location>
</feature>
<keyword evidence="2" id="KW-1003">Cell membrane</keyword>
<protein>
    <submittedName>
        <fullName evidence="10">FUSC family protein</fullName>
    </submittedName>
</protein>
<reference evidence="10" key="1">
    <citation type="submission" date="2024-08" db="EMBL/GenBank/DDBJ databases">
        <authorList>
            <person name="Yu S.T."/>
        </authorList>
    </citation>
    <scope>NUCLEOTIDE SEQUENCE</scope>
    <source>
        <strain evidence="10">R33</strain>
    </source>
</reference>
<keyword evidence="4 8" id="KW-1133">Transmembrane helix</keyword>
<organism evidence="10">
    <name type="scientific">Streptomyces sp. R33</name>
    <dbReference type="NCBI Taxonomy" id="3238629"/>
    <lineage>
        <taxon>Bacteria</taxon>
        <taxon>Bacillati</taxon>
        <taxon>Actinomycetota</taxon>
        <taxon>Actinomycetes</taxon>
        <taxon>Kitasatosporales</taxon>
        <taxon>Streptomycetaceae</taxon>
        <taxon>Streptomyces</taxon>
    </lineage>
</organism>
<proteinExistence type="inferred from homology"/>
<evidence type="ECO:0000256" key="6">
    <source>
        <dbReference type="ARBA" id="ARBA00043993"/>
    </source>
</evidence>
<evidence type="ECO:0000256" key="4">
    <source>
        <dbReference type="ARBA" id="ARBA00022989"/>
    </source>
</evidence>
<feature type="domain" description="Integral membrane bound transporter" evidence="9">
    <location>
        <begin position="396"/>
        <end position="518"/>
    </location>
</feature>
<feature type="transmembrane region" description="Helical" evidence="8">
    <location>
        <begin position="477"/>
        <end position="498"/>
    </location>
</feature>
<dbReference type="InterPro" id="IPR049453">
    <property type="entry name" value="Memb_transporter_dom"/>
</dbReference>
<gene>
    <name evidence="10" type="ORF">AB5J51_33420</name>
</gene>
<evidence type="ECO:0000256" key="7">
    <source>
        <dbReference type="SAM" id="MobiDB-lite"/>
    </source>
</evidence>
<dbReference type="Pfam" id="PF13515">
    <property type="entry name" value="FUSC_2"/>
    <property type="match status" value="1"/>
</dbReference>
<sequence length="730" mass="76041">MRALGELERDLRTGTGPVPAAARRAVRTTIAACGGFYLFLYGLDRPVSATYALFGAVSLAGLSRIPGTGRQRAAVMVRLLPVACVLVTLGTFLAVRTWSAVLGMAVIGFCVAFSAAAGPRPAGAAAGLQLLYILPSFPPYAPHTLDERLGGALTGLLLLILAEAWVLPDPRVATYAERAAGSVAEAARCAAALERPPYALTDSASDRARTAAEALRSSRVPEAERPAGPGLRERALAHTGLAARTLLSRLRNLPPPPAGREPRQAGLDLLGAVRTSATGTSTLLRDGRRPVVDSTELLRLRARNSRTPADLPESRRRQAALLEVADAAVVLRTAAEIAVEGRGAHPQGDAADRFWYVRQNTVQLWWHRIAAHTGPRSVHFQNAVRIALALAVARTVAGLDSLPHGFWAMLAVISLTRTTAVQTRGTVRTALIGTCLGALAAGTVLALTGGETLVYAIVLPPLMLFTFTIGPVRGVGWAQALFTLVVAVVFAQLSAVTWQLAEVRFLDVTIGSAIGIVCGILAWPRGAHDELGRAVAGLLRACADDVESTTAVATAPRGLAQTPQDAEHRVRITLVMAESAYAQYQSETQRPAGPGPDWQATVMTGHHVLWGAGRVLGSVDGTPLARSEAAQLGDYAARVAAGLRRAAAVADAPHKTRDKTRDRTPSSGTGTPGGPGAAGSGVPAAPGSAEAAPPDAGPVYFATTAWLDSLTADLRIIESGRAAAAPHGAV</sequence>
<feature type="transmembrane region" description="Helical" evidence="8">
    <location>
        <begin position="75"/>
        <end position="94"/>
    </location>
</feature>
<evidence type="ECO:0000256" key="8">
    <source>
        <dbReference type="SAM" id="Phobius"/>
    </source>
</evidence>
<dbReference type="PANTHER" id="PTHR30509:SF9">
    <property type="entry name" value="MULTIDRUG RESISTANCE PROTEIN MDTO"/>
    <property type="match status" value="1"/>
</dbReference>
<feature type="region of interest" description="Disordered" evidence="7">
    <location>
        <begin position="647"/>
        <end position="692"/>
    </location>
</feature>
<dbReference type="PANTHER" id="PTHR30509">
    <property type="entry name" value="P-HYDROXYBENZOIC ACID EFFLUX PUMP SUBUNIT-RELATED"/>
    <property type="match status" value="1"/>
</dbReference>
<name>A0AB39YCZ8_9ACTN</name>
<evidence type="ECO:0000313" key="10">
    <source>
        <dbReference type="EMBL" id="XDV67480.1"/>
    </source>
</evidence>
<evidence type="ECO:0000256" key="3">
    <source>
        <dbReference type="ARBA" id="ARBA00022692"/>
    </source>
</evidence>
<evidence type="ECO:0000259" key="9">
    <source>
        <dbReference type="Pfam" id="PF13515"/>
    </source>
</evidence>
<evidence type="ECO:0000256" key="5">
    <source>
        <dbReference type="ARBA" id="ARBA00023136"/>
    </source>
</evidence>
<dbReference type="EMBL" id="CP165727">
    <property type="protein sequence ID" value="XDV67480.1"/>
    <property type="molecule type" value="Genomic_DNA"/>
</dbReference>
<keyword evidence="5 8" id="KW-0472">Membrane</keyword>